<dbReference type="AlphaFoldDB" id="A0A7K4N4Z2"/>
<feature type="transmembrane region" description="Helical" evidence="1">
    <location>
        <begin position="7"/>
        <end position="27"/>
    </location>
</feature>
<evidence type="ECO:0000313" key="4">
    <source>
        <dbReference type="EMBL" id="NWJ83290.1"/>
    </source>
</evidence>
<evidence type="ECO:0000313" key="9">
    <source>
        <dbReference type="Proteomes" id="UP000587702"/>
    </source>
</evidence>
<dbReference type="Proteomes" id="UP000520052">
    <property type="component" value="Unassembled WGS sequence"/>
</dbReference>
<dbReference type="EMBL" id="JACATH010000001">
    <property type="protein sequence ID" value="NWJ56443.1"/>
    <property type="molecule type" value="Genomic_DNA"/>
</dbReference>
<name>A0A7K4N4Z2_9ARCH</name>
<evidence type="ECO:0000313" key="6">
    <source>
        <dbReference type="Proteomes" id="UP000520052"/>
    </source>
</evidence>
<dbReference type="Proteomes" id="UP000547822">
    <property type="component" value="Unassembled WGS sequence"/>
</dbReference>
<evidence type="ECO:0000313" key="7">
    <source>
        <dbReference type="Proteomes" id="UP000547822"/>
    </source>
</evidence>
<dbReference type="EMBL" id="JACATI010000002">
    <property type="protein sequence ID" value="NWJ19950.1"/>
    <property type="molecule type" value="Genomic_DNA"/>
</dbReference>
<dbReference type="Proteomes" id="UP000575480">
    <property type="component" value="Unassembled WGS sequence"/>
</dbReference>
<dbReference type="SUPFAM" id="SSF117070">
    <property type="entry name" value="LEA14-like"/>
    <property type="match status" value="1"/>
</dbReference>
<dbReference type="EMBL" id="JACATC010000001">
    <property type="protein sequence ID" value="NWJ83290.1"/>
    <property type="molecule type" value="Genomic_DNA"/>
</dbReference>
<protein>
    <recommendedName>
        <fullName evidence="10">LEA type 2 family protein</fullName>
    </recommendedName>
</protein>
<evidence type="ECO:0000313" key="8">
    <source>
        <dbReference type="Proteomes" id="UP000575480"/>
    </source>
</evidence>
<evidence type="ECO:0000313" key="3">
    <source>
        <dbReference type="EMBL" id="NWJ56443.1"/>
    </source>
</evidence>
<comment type="caution">
    <text evidence="4">The sequence shown here is derived from an EMBL/GenBank/DDBJ whole genome shotgun (WGS) entry which is preliminary data.</text>
</comment>
<evidence type="ECO:0000313" key="5">
    <source>
        <dbReference type="EMBL" id="NWK00783.1"/>
    </source>
</evidence>
<evidence type="ECO:0008006" key="10">
    <source>
        <dbReference type="Google" id="ProtNLM"/>
    </source>
</evidence>
<reference evidence="6 7" key="1">
    <citation type="journal article" date="2019" name="Environ. Microbiol.">
        <title>Genomics insights into ecotype formation of ammonia-oxidizing archaea in the deep ocean.</title>
        <authorList>
            <person name="Wang Y."/>
            <person name="Huang J.M."/>
            <person name="Cui G.J."/>
            <person name="Nunoura T."/>
            <person name="Takaki Y."/>
            <person name="Li W.L."/>
            <person name="Li J."/>
            <person name="Gao Z.M."/>
            <person name="Takai K."/>
            <person name="Zhang A.Q."/>
            <person name="Stepanauskas R."/>
        </authorList>
    </citation>
    <scope>NUCLEOTIDE SEQUENCE [LARGE SCALE GENOMIC DNA]</scope>
    <source>
        <strain evidence="2 9">L14</strain>
        <strain evidence="3 8">L15a</strain>
        <strain evidence="5 7">T1L9</strain>
        <strain evidence="4 6">T3L1</strain>
    </source>
</reference>
<accession>A0A7K4N4Z2</accession>
<reference evidence="4" key="2">
    <citation type="submission" date="2020-06" db="EMBL/GenBank/DDBJ databases">
        <authorList>
            <person name="Wang Y."/>
        </authorList>
    </citation>
    <scope>NUCLEOTIDE SEQUENCE</scope>
    <source>
        <strain evidence="2">L14</strain>
        <strain evidence="3">L15a</strain>
        <strain evidence="5">T1L9</strain>
        <strain evidence="4">T3L1</strain>
    </source>
</reference>
<dbReference type="Proteomes" id="UP000587702">
    <property type="component" value="Unassembled WGS sequence"/>
</dbReference>
<dbReference type="Gene3D" id="2.60.40.1820">
    <property type="match status" value="1"/>
</dbReference>
<organism evidence="4 6">
    <name type="scientific">Marine Group I thaumarchaeote</name>
    <dbReference type="NCBI Taxonomy" id="2511932"/>
    <lineage>
        <taxon>Archaea</taxon>
        <taxon>Nitrososphaerota</taxon>
        <taxon>Marine Group I</taxon>
    </lineage>
</organism>
<gene>
    <name evidence="5" type="ORF">HX840_02590</name>
    <name evidence="4" type="ORF">HX854_00885</name>
    <name evidence="3" type="ORF">HX858_01525</name>
    <name evidence="2" type="ORF">HX860_02620</name>
</gene>
<evidence type="ECO:0000256" key="1">
    <source>
        <dbReference type="SAM" id="Phobius"/>
    </source>
</evidence>
<evidence type="ECO:0000313" key="2">
    <source>
        <dbReference type="EMBL" id="NWJ19950.1"/>
    </source>
</evidence>
<proteinExistence type="predicted"/>
<keyword evidence="1" id="KW-1133">Transmembrane helix</keyword>
<sequence length="164" mass="18233">MALQSKITVYAALVGVVALMGGIFFYGSLDNVQLEQVEIKLINVELRDVSTKDNQAKFDITFLVKNPSDKTFTVPLIEYQLYGDGILLGSGEYSTIDIAMPGRAAFFPDTEIPLKSTFILFKSEVNSEIYQDAIENRINSFSAEGSITTQSSWMTLDKEFKTGF</sequence>
<dbReference type="EMBL" id="JACATD010000002">
    <property type="protein sequence ID" value="NWK00783.1"/>
    <property type="molecule type" value="Genomic_DNA"/>
</dbReference>
<keyword evidence="1" id="KW-0472">Membrane</keyword>
<keyword evidence="1" id="KW-0812">Transmembrane</keyword>